<organism evidence="2 3">
    <name type="scientific">Lithospermum erythrorhizon</name>
    <name type="common">Purple gromwell</name>
    <name type="synonym">Lithospermum officinale var. erythrorhizon</name>
    <dbReference type="NCBI Taxonomy" id="34254"/>
    <lineage>
        <taxon>Eukaryota</taxon>
        <taxon>Viridiplantae</taxon>
        <taxon>Streptophyta</taxon>
        <taxon>Embryophyta</taxon>
        <taxon>Tracheophyta</taxon>
        <taxon>Spermatophyta</taxon>
        <taxon>Magnoliopsida</taxon>
        <taxon>eudicotyledons</taxon>
        <taxon>Gunneridae</taxon>
        <taxon>Pentapetalae</taxon>
        <taxon>asterids</taxon>
        <taxon>lamiids</taxon>
        <taxon>Boraginales</taxon>
        <taxon>Boraginaceae</taxon>
        <taxon>Boraginoideae</taxon>
        <taxon>Lithospermeae</taxon>
        <taxon>Lithospermum</taxon>
    </lineage>
</organism>
<dbReference type="InterPro" id="IPR036691">
    <property type="entry name" value="Endo/exonu/phosph_ase_sf"/>
</dbReference>
<dbReference type="AlphaFoldDB" id="A0AAV3Q7T7"/>
<accession>A0AAV3Q7T7</accession>
<dbReference type="Gene3D" id="3.60.10.10">
    <property type="entry name" value="Endonuclease/exonuclease/phosphatase"/>
    <property type="match status" value="1"/>
</dbReference>
<gene>
    <name evidence="2" type="ORF">LIER_16077</name>
</gene>
<dbReference type="InterPro" id="IPR005135">
    <property type="entry name" value="Endo/exonuclease/phosphatase"/>
</dbReference>
<dbReference type="PANTHER" id="PTHR12121">
    <property type="entry name" value="CARBON CATABOLITE REPRESSOR PROTEIN 4"/>
    <property type="match status" value="1"/>
</dbReference>
<dbReference type="SUPFAM" id="SSF56219">
    <property type="entry name" value="DNase I-like"/>
    <property type="match status" value="1"/>
</dbReference>
<dbReference type="GO" id="GO:0000175">
    <property type="term" value="F:3'-5'-RNA exonuclease activity"/>
    <property type="evidence" value="ECO:0007669"/>
    <property type="project" value="TreeGrafter"/>
</dbReference>
<comment type="caution">
    <text evidence="2">The sequence shown here is derived from an EMBL/GenBank/DDBJ whole genome shotgun (WGS) entry which is preliminary data.</text>
</comment>
<sequence>MQSHMQHLSASHATNDLYGYCPPWALSWSCRRGKFLCEISGYHADVVCLQEVQKDHFEEFAPELDKYGYEVLFRRKSTGGFTGNENTTDGCGTFFRKDKFSLVKKYEFEFNNYAQSFTDAPFPATQKKKALKRMVKDNVALILVLEAKLIPQGSDSIGKCQFVRVVSHKMYSMLYYFVTCNTSPTDPFREELKDVKIWQVHTLMKGLENIANIPIAAPHALLAMGRVDPTHPDVAVDPLGILQPLSNITHQLPLFAIPGAGPGLENQRKKMDLTTNEPLFTKCTGGFLKTCDYIFYLADSLTVEGLLELLDKDGLRGGSLISNMNIEQHPEKVQTPKSK</sequence>
<evidence type="ECO:0000259" key="1">
    <source>
        <dbReference type="Pfam" id="PF03372"/>
    </source>
</evidence>
<evidence type="ECO:0000313" key="3">
    <source>
        <dbReference type="Proteomes" id="UP001454036"/>
    </source>
</evidence>
<name>A0AAV3Q7T7_LITER</name>
<reference evidence="2 3" key="1">
    <citation type="submission" date="2024-01" db="EMBL/GenBank/DDBJ databases">
        <title>The complete chloroplast genome sequence of Lithospermum erythrorhizon: insights into the phylogenetic relationship among Boraginaceae species and the maternal lineages of purple gromwells.</title>
        <authorList>
            <person name="Okada T."/>
            <person name="Watanabe K."/>
        </authorList>
    </citation>
    <scope>NUCLEOTIDE SEQUENCE [LARGE SCALE GENOMIC DNA]</scope>
</reference>
<keyword evidence="3" id="KW-1185">Reference proteome</keyword>
<dbReference type="EMBL" id="BAABME010003560">
    <property type="protein sequence ID" value="GAA0159256.1"/>
    <property type="molecule type" value="Genomic_DNA"/>
</dbReference>
<feature type="domain" description="Endonuclease/exonuclease/phosphatase" evidence="1">
    <location>
        <begin position="26"/>
        <end position="121"/>
    </location>
</feature>
<protein>
    <submittedName>
        <fullName evidence="2">mRNA polyadenylation factor</fullName>
    </submittedName>
</protein>
<evidence type="ECO:0000313" key="2">
    <source>
        <dbReference type="EMBL" id="GAA0159256.1"/>
    </source>
</evidence>
<dbReference type="InterPro" id="IPR050410">
    <property type="entry name" value="CCR4/nocturin_mRNA_transcr"/>
</dbReference>
<dbReference type="PANTHER" id="PTHR12121:SF34">
    <property type="entry name" value="PROTEIN ANGEL"/>
    <property type="match status" value="1"/>
</dbReference>
<proteinExistence type="predicted"/>
<dbReference type="Pfam" id="PF03372">
    <property type="entry name" value="Exo_endo_phos"/>
    <property type="match status" value="1"/>
</dbReference>
<dbReference type="Proteomes" id="UP001454036">
    <property type="component" value="Unassembled WGS sequence"/>
</dbReference>